<dbReference type="RefSeq" id="WP_176803011.1">
    <property type="nucleotide sequence ID" value="NZ_JABXYJ010000004.1"/>
</dbReference>
<accession>A0A850QDU1</accession>
<reference evidence="1 2" key="1">
    <citation type="submission" date="2020-06" db="EMBL/GenBank/DDBJ databases">
        <authorList>
            <person name="Qiu C."/>
            <person name="Liu Z."/>
        </authorList>
    </citation>
    <scope>NUCLEOTIDE SEQUENCE [LARGE SCALE GENOMIC DNA]</scope>
    <source>
        <strain evidence="1 2">EM 1</strain>
    </source>
</reference>
<dbReference type="AlphaFoldDB" id="A0A850QDU1"/>
<gene>
    <name evidence="1" type="ORF">HV832_07840</name>
</gene>
<evidence type="ECO:0000313" key="2">
    <source>
        <dbReference type="Proteomes" id="UP000588051"/>
    </source>
</evidence>
<dbReference type="Proteomes" id="UP000588051">
    <property type="component" value="Unassembled WGS sequence"/>
</dbReference>
<dbReference type="EMBL" id="JABXYJ010000004">
    <property type="protein sequence ID" value="NVO77741.1"/>
    <property type="molecule type" value="Genomic_DNA"/>
</dbReference>
<comment type="caution">
    <text evidence="1">The sequence shown here is derived from an EMBL/GenBank/DDBJ whole genome shotgun (WGS) entry which is preliminary data.</text>
</comment>
<protein>
    <submittedName>
        <fullName evidence="1">Uncharacterized protein</fullName>
    </submittedName>
</protein>
<organism evidence="1 2">
    <name type="scientific">Undibacterium oligocarboniphilum</name>
    <dbReference type="NCBI Taxonomy" id="666702"/>
    <lineage>
        <taxon>Bacteria</taxon>
        <taxon>Pseudomonadati</taxon>
        <taxon>Pseudomonadota</taxon>
        <taxon>Betaproteobacteria</taxon>
        <taxon>Burkholderiales</taxon>
        <taxon>Oxalobacteraceae</taxon>
        <taxon>Undibacterium</taxon>
    </lineage>
</organism>
<keyword evidence="2" id="KW-1185">Reference proteome</keyword>
<sequence>MARSTKASHAVQRLKERSQGQIYAMVSMADGRFFLTRRTGDQPAPEVLCEPLEIDDFVSYVNSLEKQAAKKISKLDQAFEQNLQRAKNKSSV</sequence>
<name>A0A850QDU1_9BURK</name>
<proteinExistence type="predicted"/>
<evidence type="ECO:0000313" key="1">
    <source>
        <dbReference type="EMBL" id="NVO77741.1"/>
    </source>
</evidence>